<comment type="caution">
    <text evidence="1">The sequence shown here is derived from an EMBL/GenBank/DDBJ whole genome shotgun (WGS) entry which is preliminary data.</text>
</comment>
<name>A0ACC0ZV13_9ROSI</name>
<protein>
    <submittedName>
        <fullName evidence="1">Uncharacterized protein</fullName>
    </submittedName>
</protein>
<reference evidence="2" key="1">
    <citation type="journal article" date="2023" name="G3 (Bethesda)">
        <title>Genome assembly and association tests identify interacting loci associated with vigor, precocity, and sex in interspecific pistachio rootstocks.</title>
        <authorList>
            <person name="Palmer W."/>
            <person name="Jacygrad E."/>
            <person name="Sagayaradj S."/>
            <person name="Cavanaugh K."/>
            <person name="Han R."/>
            <person name="Bertier L."/>
            <person name="Beede B."/>
            <person name="Kafkas S."/>
            <person name="Golino D."/>
            <person name="Preece J."/>
            <person name="Michelmore R."/>
        </authorList>
    </citation>
    <scope>NUCLEOTIDE SEQUENCE [LARGE SCALE GENOMIC DNA]</scope>
</reference>
<keyword evidence="2" id="KW-1185">Reference proteome</keyword>
<accession>A0ACC0ZV13</accession>
<dbReference type="Proteomes" id="UP001164250">
    <property type="component" value="Chromosome 15"/>
</dbReference>
<gene>
    <name evidence="1" type="ORF">Patl1_35168</name>
</gene>
<evidence type="ECO:0000313" key="2">
    <source>
        <dbReference type="Proteomes" id="UP001164250"/>
    </source>
</evidence>
<sequence length="37" mass="4401">MVKLLGLPNSMDYHEILKHLRQICYSFSFVVFVLFLV</sequence>
<evidence type="ECO:0000313" key="1">
    <source>
        <dbReference type="EMBL" id="KAJ0075826.1"/>
    </source>
</evidence>
<organism evidence="1 2">
    <name type="scientific">Pistacia atlantica</name>
    <dbReference type="NCBI Taxonomy" id="434234"/>
    <lineage>
        <taxon>Eukaryota</taxon>
        <taxon>Viridiplantae</taxon>
        <taxon>Streptophyta</taxon>
        <taxon>Embryophyta</taxon>
        <taxon>Tracheophyta</taxon>
        <taxon>Spermatophyta</taxon>
        <taxon>Magnoliopsida</taxon>
        <taxon>eudicotyledons</taxon>
        <taxon>Gunneridae</taxon>
        <taxon>Pentapetalae</taxon>
        <taxon>rosids</taxon>
        <taxon>malvids</taxon>
        <taxon>Sapindales</taxon>
        <taxon>Anacardiaceae</taxon>
        <taxon>Pistacia</taxon>
    </lineage>
</organism>
<dbReference type="EMBL" id="CM047910">
    <property type="protein sequence ID" value="KAJ0075826.1"/>
    <property type="molecule type" value="Genomic_DNA"/>
</dbReference>
<proteinExistence type="predicted"/>